<dbReference type="Gene3D" id="3.40.50.300">
    <property type="entry name" value="P-loop containing nucleotide triphosphate hydrolases"/>
    <property type="match status" value="1"/>
</dbReference>
<sequence>MPSHFKNASNFNIEGDTNIYAKNYYHYDERPPKSLVEKLRDHISAGALHDSTERCDAPKCHPETRVAVQDEVVSWICHGDSDDTPKKIMWVTGPAGSGKTAIMGSVADTCQGKGTLGATFFFSSFSGSPDRRSKRCFIPTLAYQLVQHDALHQVAEQILCTVERNPAVFEQKLEVQLDQLILRPLRACRNHPPLPEWPKVIMIDGLDECEADQYHNMVPVRSKEDDQVEILSVLKKAASDPDFPFHIVIASRPEHAIKQFFANFANSMTRMLFLDEKYNPDADMGLFLESKFANIRRLCSLPSSWPGKNIPQTLVSNASGQFIYVATQVLQLPGIDASTINPLAPLDALYTHILNSSPDPHLTILWLDLIFRERFLGGDYAIDSGGIRIPEQAMLVRSFLESYPGQTFHVFRNLNSLVYVPPMGDYGSPYRLYHKSLVDFLQERSRSGDLYVEPKVVSDFLTNRYLHLWKKAQSVLSLD</sequence>
<evidence type="ECO:0000313" key="3">
    <source>
        <dbReference type="EMBL" id="RXW14181.1"/>
    </source>
</evidence>
<evidence type="ECO:0000259" key="2">
    <source>
        <dbReference type="Pfam" id="PF24883"/>
    </source>
</evidence>
<dbReference type="OrthoDB" id="443402at2759"/>
<dbReference type="AlphaFoldDB" id="A0A4Q2D6K7"/>
<protein>
    <recommendedName>
        <fullName evidence="2">Nephrocystin 3-like N-terminal domain-containing protein</fullName>
    </recommendedName>
</protein>
<dbReference type="InterPro" id="IPR027417">
    <property type="entry name" value="P-loop_NTPase"/>
</dbReference>
<organism evidence="3 4">
    <name type="scientific">Candolleomyces aberdarensis</name>
    <dbReference type="NCBI Taxonomy" id="2316362"/>
    <lineage>
        <taxon>Eukaryota</taxon>
        <taxon>Fungi</taxon>
        <taxon>Dikarya</taxon>
        <taxon>Basidiomycota</taxon>
        <taxon>Agaricomycotina</taxon>
        <taxon>Agaricomycetes</taxon>
        <taxon>Agaricomycetidae</taxon>
        <taxon>Agaricales</taxon>
        <taxon>Agaricineae</taxon>
        <taxon>Psathyrellaceae</taxon>
        <taxon>Candolleomyces</taxon>
    </lineage>
</organism>
<proteinExistence type="predicted"/>
<dbReference type="PANTHER" id="PTHR10039:SF14">
    <property type="entry name" value="NACHT DOMAIN-CONTAINING PROTEIN"/>
    <property type="match status" value="1"/>
</dbReference>
<dbReference type="PANTHER" id="PTHR10039">
    <property type="entry name" value="AMELOGENIN"/>
    <property type="match status" value="1"/>
</dbReference>
<dbReference type="Pfam" id="PF24883">
    <property type="entry name" value="NPHP3_N"/>
    <property type="match status" value="1"/>
</dbReference>
<feature type="domain" description="Nephrocystin 3-like N-terminal" evidence="2">
    <location>
        <begin position="82"/>
        <end position="252"/>
    </location>
</feature>
<accession>A0A4Q2D6K7</accession>
<dbReference type="EMBL" id="SDEE01000750">
    <property type="protein sequence ID" value="RXW14181.1"/>
    <property type="molecule type" value="Genomic_DNA"/>
</dbReference>
<dbReference type="SUPFAM" id="SSF52540">
    <property type="entry name" value="P-loop containing nucleoside triphosphate hydrolases"/>
    <property type="match status" value="1"/>
</dbReference>
<name>A0A4Q2D6K7_9AGAR</name>
<keyword evidence="1" id="KW-0677">Repeat</keyword>
<dbReference type="Proteomes" id="UP000290288">
    <property type="component" value="Unassembled WGS sequence"/>
</dbReference>
<gene>
    <name evidence="3" type="ORF">EST38_g11669</name>
</gene>
<dbReference type="STRING" id="2316362.A0A4Q2D6K7"/>
<evidence type="ECO:0000256" key="1">
    <source>
        <dbReference type="ARBA" id="ARBA00022737"/>
    </source>
</evidence>
<reference evidence="3 4" key="1">
    <citation type="submission" date="2019-01" db="EMBL/GenBank/DDBJ databases">
        <title>Draft genome sequence of Psathyrella aberdarensis IHI B618.</title>
        <authorList>
            <person name="Buettner E."/>
            <person name="Kellner H."/>
        </authorList>
    </citation>
    <scope>NUCLEOTIDE SEQUENCE [LARGE SCALE GENOMIC DNA]</scope>
    <source>
        <strain evidence="3 4">IHI B618</strain>
    </source>
</reference>
<comment type="caution">
    <text evidence="3">The sequence shown here is derived from an EMBL/GenBank/DDBJ whole genome shotgun (WGS) entry which is preliminary data.</text>
</comment>
<evidence type="ECO:0000313" key="4">
    <source>
        <dbReference type="Proteomes" id="UP000290288"/>
    </source>
</evidence>
<dbReference type="InterPro" id="IPR056884">
    <property type="entry name" value="NPHP3-like_N"/>
</dbReference>
<keyword evidence="4" id="KW-1185">Reference proteome</keyword>